<dbReference type="GO" id="GO:0008047">
    <property type="term" value="F:enzyme activator activity"/>
    <property type="evidence" value="ECO:0007669"/>
    <property type="project" value="InterPro"/>
</dbReference>
<dbReference type="GO" id="GO:0005319">
    <property type="term" value="F:lipid transporter activity"/>
    <property type="evidence" value="ECO:0007669"/>
    <property type="project" value="TreeGrafter"/>
</dbReference>
<dbReference type="InterPro" id="IPR003172">
    <property type="entry name" value="ML_dom"/>
</dbReference>
<evidence type="ECO:0000313" key="2">
    <source>
        <dbReference type="EMBL" id="CAH1799082.1"/>
    </source>
</evidence>
<organism evidence="2 3">
    <name type="scientific">Owenia fusiformis</name>
    <name type="common">Polychaete worm</name>
    <dbReference type="NCBI Taxonomy" id="6347"/>
    <lineage>
        <taxon>Eukaryota</taxon>
        <taxon>Metazoa</taxon>
        <taxon>Spiralia</taxon>
        <taxon>Lophotrochozoa</taxon>
        <taxon>Annelida</taxon>
        <taxon>Polychaeta</taxon>
        <taxon>Sedentaria</taxon>
        <taxon>Canalipalpata</taxon>
        <taxon>Sabellida</taxon>
        <taxon>Oweniida</taxon>
        <taxon>Oweniidae</taxon>
        <taxon>Owenia</taxon>
    </lineage>
</organism>
<keyword evidence="3" id="KW-1185">Reference proteome</keyword>
<evidence type="ECO:0000313" key="3">
    <source>
        <dbReference type="Proteomes" id="UP000749559"/>
    </source>
</evidence>
<dbReference type="EMBL" id="CAIIXF020000011">
    <property type="protein sequence ID" value="CAH1799082.1"/>
    <property type="molecule type" value="Genomic_DNA"/>
</dbReference>
<dbReference type="AlphaFoldDB" id="A0A8J1XJG0"/>
<dbReference type="InterPro" id="IPR036846">
    <property type="entry name" value="GM2-AP_sf"/>
</dbReference>
<evidence type="ECO:0000256" key="1">
    <source>
        <dbReference type="ARBA" id="ARBA00022729"/>
    </source>
</evidence>
<dbReference type="Gene3D" id="2.70.220.10">
    <property type="entry name" value="Ganglioside GM2 activator"/>
    <property type="match status" value="1"/>
</dbReference>
<dbReference type="SUPFAM" id="SSF63707">
    <property type="entry name" value="Ganglioside M2 (gm2) activator"/>
    <property type="match status" value="1"/>
</dbReference>
<dbReference type="PANTHER" id="PTHR17357">
    <property type="entry name" value="GM2 GANGLIOSIDE ACTIVATOR PROTEIN"/>
    <property type="match status" value="1"/>
</dbReference>
<comment type="caution">
    <text evidence="2">The sequence shown here is derived from an EMBL/GenBank/DDBJ whole genome shotgun (WGS) entry which is preliminary data.</text>
</comment>
<dbReference type="InterPro" id="IPR028996">
    <property type="entry name" value="GM2-AP"/>
</dbReference>
<dbReference type="Pfam" id="PF02221">
    <property type="entry name" value="E1_DerP2_DerF2"/>
    <property type="match status" value="1"/>
</dbReference>
<gene>
    <name evidence="2" type="ORF">OFUS_LOCUS23137</name>
</gene>
<name>A0A8J1XJG0_OWEFU</name>
<keyword evidence="1" id="KW-0732">Signal</keyword>
<dbReference type="SMART" id="SM00737">
    <property type="entry name" value="ML"/>
    <property type="match status" value="1"/>
</dbReference>
<dbReference type="Proteomes" id="UP000749559">
    <property type="component" value="Unassembled WGS sequence"/>
</dbReference>
<protein>
    <submittedName>
        <fullName evidence="2">Uncharacterized protein</fullName>
    </submittedName>
</protein>
<dbReference type="PANTHER" id="PTHR17357:SF0">
    <property type="entry name" value="GANGLIOSIDE GM2 ACTIVATOR"/>
    <property type="match status" value="1"/>
</dbReference>
<dbReference type="OrthoDB" id="6101610at2759"/>
<reference evidence="2" key="1">
    <citation type="submission" date="2022-03" db="EMBL/GenBank/DDBJ databases">
        <authorList>
            <person name="Martin C."/>
        </authorList>
    </citation>
    <scope>NUCLEOTIDE SEQUENCE</scope>
</reference>
<dbReference type="GO" id="GO:0009898">
    <property type="term" value="C:cytoplasmic side of plasma membrane"/>
    <property type="evidence" value="ECO:0007669"/>
    <property type="project" value="TreeGrafter"/>
</dbReference>
<sequence length="187" mass="19590">LFIPTICNMMRFAVIVACVAVASALKWEDCGSADKAISVSKVEVTPSPVVIPGNLRLSLEGEIKRQLGDKQLDADLIIRKSLFGIMVDIPCVDGIGSCSYQDVCSLVNDLVTAEGAECPAEVTQFLGGCSCPFKARQISVPGIDIELPALDGILGGLIAGDIEVEARMKEADGGEVGCLKASFSIDA</sequence>
<dbReference type="GO" id="GO:0006689">
    <property type="term" value="P:ganglioside catabolic process"/>
    <property type="evidence" value="ECO:0007669"/>
    <property type="project" value="InterPro"/>
</dbReference>
<accession>A0A8J1XJG0</accession>
<feature type="non-terminal residue" evidence="2">
    <location>
        <position position="187"/>
    </location>
</feature>
<proteinExistence type="predicted"/>